<dbReference type="NCBIfam" id="TIGR00054">
    <property type="entry name" value="RIP metalloprotease RseP"/>
    <property type="match status" value="1"/>
</dbReference>
<dbReference type="RefSeq" id="WP_008902048.1">
    <property type="nucleotide sequence ID" value="NZ_GL397071.1"/>
</dbReference>
<evidence type="ECO:0000256" key="10">
    <source>
        <dbReference type="ARBA" id="ARBA00023136"/>
    </source>
</evidence>
<keyword evidence="8 11" id="KW-1133">Transmembrane helix</keyword>
<dbReference type="SUPFAM" id="SSF50156">
    <property type="entry name" value="PDZ domain-like"/>
    <property type="match status" value="1"/>
</dbReference>
<dbReference type="CDD" id="cd06163">
    <property type="entry name" value="S2P-M50_PDZ_RseP-like"/>
    <property type="match status" value="1"/>
</dbReference>
<feature type="domain" description="Peptidase M50" evidence="12">
    <location>
        <begin position="7"/>
        <end position="317"/>
    </location>
</feature>
<keyword evidence="5 11" id="KW-0812">Transmembrane</keyword>
<dbReference type="InterPro" id="IPR004387">
    <property type="entry name" value="Pept_M50_Zn"/>
</dbReference>
<dbReference type="InterPro" id="IPR008915">
    <property type="entry name" value="Peptidase_M50"/>
</dbReference>
<dbReference type="InterPro" id="IPR036034">
    <property type="entry name" value="PDZ_sf"/>
</dbReference>
<evidence type="ECO:0000256" key="8">
    <source>
        <dbReference type="ARBA" id="ARBA00022989"/>
    </source>
</evidence>
<comment type="similarity">
    <text evidence="3 11">Belongs to the peptidase M50B family.</text>
</comment>
<feature type="transmembrane region" description="Helical" evidence="11">
    <location>
        <begin position="305"/>
        <end position="326"/>
    </location>
</feature>
<dbReference type="Gene3D" id="2.30.42.10">
    <property type="match status" value="1"/>
</dbReference>
<evidence type="ECO:0000256" key="9">
    <source>
        <dbReference type="ARBA" id="ARBA00023049"/>
    </source>
</evidence>
<evidence type="ECO:0000259" key="12">
    <source>
        <dbReference type="Pfam" id="PF02163"/>
    </source>
</evidence>
<reference evidence="13 14" key="1">
    <citation type="submission" date="2010-07" db="EMBL/GenBank/DDBJ databases">
        <authorList>
            <person name="Muzny D."/>
            <person name="Qin X."/>
            <person name="Deng J."/>
            <person name="Jiang H."/>
            <person name="Liu Y."/>
            <person name="Qu J."/>
            <person name="Song X.-Z."/>
            <person name="Zhang L."/>
            <person name="Thornton R."/>
            <person name="Coyle M."/>
            <person name="Francisco L."/>
            <person name="Jackson L."/>
            <person name="Javaid M."/>
            <person name="Korchina V."/>
            <person name="Kovar C."/>
            <person name="Mata R."/>
            <person name="Mathew T."/>
            <person name="Ngo R."/>
            <person name="Nguyen L."/>
            <person name="Nguyen N."/>
            <person name="Okwuonu G."/>
            <person name="Ongeri F."/>
            <person name="Pham C."/>
            <person name="Simmons D."/>
            <person name="Wilczek-Boney K."/>
            <person name="Hale W."/>
            <person name="Jakkamsetti A."/>
            <person name="Pham P."/>
            <person name="Ruth R."/>
            <person name="San Lucas F."/>
            <person name="Warren J."/>
            <person name="Zhang J."/>
            <person name="Zhao Z."/>
            <person name="Zhou C."/>
            <person name="Zhu D."/>
            <person name="Lee S."/>
            <person name="Bess C."/>
            <person name="Blankenburg K."/>
            <person name="Forbes L."/>
            <person name="Fu Q."/>
            <person name="Gubbala S."/>
            <person name="Hirani K."/>
            <person name="Jayaseelan J.C."/>
            <person name="Lara F."/>
            <person name="Munidasa M."/>
            <person name="Palculict T."/>
            <person name="Patil S."/>
            <person name="Pu L.-L."/>
            <person name="Saada N."/>
            <person name="Tang L."/>
            <person name="Weissenberger G."/>
            <person name="Zhu Y."/>
            <person name="Hemphill L."/>
            <person name="Shang Y."/>
            <person name="Youmans B."/>
            <person name="Ayvaz T."/>
            <person name="Ross M."/>
            <person name="Santibanez J."/>
            <person name="Aqrawi P."/>
            <person name="Gross S."/>
            <person name="Joshi V."/>
            <person name="Fowler G."/>
            <person name="Nazareth L."/>
            <person name="Reid J."/>
            <person name="Worley K."/>
            <person name="Petrosino J."/>
            <person name="Highlander S."/>
            <person name="Gibbs R."/>
        </authorList>
    </citation>
    <scope>NUCLEOTIDE SEQUENCE [LARGE SCALE GENOMIC DNA]</scope>
    <source>
        <strain evidence="13 14">ATCC BAA-1640</strain>
    </source>
</reference>
<keyword evidence="9 11" id="KW-0482">Metalloprotease</keyword>
<dbReference type="OrthoDB" id="9782003at2"/>
<keyword evidence="7 11" id="KW-0862">Zinc</keyword>
<feature type="transmembrane region" description="Helical" evidence="11">
    <location>
        <begin position="256"/>
        <end position="278"/>
    </location>
</feature>
<protein>
    <recommendedName>
        <fullName evidence="11">Zinc metalloprotease</fullName>
        <ecNumber evidence="11">3.4.24.-</ecNumber>
    </recommendedName>
</protein>
<dbReference type="EMBL" id="AEEH01000044">
    <property type="protein sequence ID" value="EFM25100.1"/>
    <property type="molecule type" value="Genomic_DNA"/>
</dbReference>
<keyword evidence="10 11" id="KW-0472">Membrane</keyword>
<evidence type="ECO:0000256" key="7">
    <source>
        <dbReference type="ARBA" id="ARBA00022833"/>
    </source>
</evidence>
<sequence>MTTIISAIFVFLLVILLHEAGHLVAAKASGIKVNEFAVGMGPKIFGKQKGETLYSLRALPIGGYCAMEGEGEDSEDPRAFNNVSIGRRMVTILAGAFMNFVLAIVAFTIIAGFNGVPSTTIGEIVPGSPAEQMGFVPGDKVVVIDHTEIKEFSDIPKTIAAAQKDTVRVYAVREGRLYAQNVKVEEKDGQKMIGIKPKINRGATYSVRYGFKQTANVVKEVFQVLGMLFTGKLALSRLSGPVGVIKVIGQSAKFGFLNVLAILGLISANLGVVNLLPIPALDGGRFVMLLIEKLRGKPLSEKVEYYINLVGFIFVFSIMIYVTIFGDLKR</sequence>
<dbReference type="GO" id="GO:0046872">
    <property type="term" value="F:metal ion binding"/>
    <property type="evidence" value="ECO:0007669"/>
    <property type="project" value="UniProtKB-KW"/>
</dbReference>
<keyword evidence="14" id="KW-1185">Reference proteome</keyword>
<dbReference type="PANTHER" id="PTHR42837">
    <property type="entry name" value="REGULATOR OF SIGMA-E PROTEASE RSEP"/>
    <property type="match status" value="1"/>
</dbReference>
<dbReference type="eggNOG" id="COG0750">
    <property type="taxonomic scope" value="Bacteria"/>
</dbReference>
<keyword evidence="6 11" id="KW-0378">Hydrolase</keyword>
<comment type="caution">
    <text evidence="13">The sequence shown here is derived from an EMBL/GenBank/DDBJ whole genome shotgun (WGS) entry which is preliminary data.</text>
</comment>
<evidence type="ECO:0000256" key="6">
    <source>
        <dbReference type="ARBA" id="ARBA00022801"/>
    </source>
</evidence>
<dbReference type="GO" id="GO:0004222">
    <property type="term" value="F:metalloendopeptidase activity"/>
    <property type="evidence" value="ECO:0007669"/>
    <property type="project" value="InterPro"/>
</dbReference>
<organism evidence="13 14">
    <name type="scientific">Peptoniphilus duerdenii ATCC BAA-1640</name>
    <dbReference type="NCBI Taxonomy" id="862517"/>
    <lineage>
        <taxon>Bacteria</taxon>
        <taxon>Bacillati</taxon>
        <taxon>Bacillota</taxon>
        <taxon>Tissierellia</taxon>
        <taxon>Tissierellales</taxon>
        <taxon>Peptoniphilaceae</taxon>
        <taxon>Peptoniphilus</taxon>
    </lineage>
</organism>
<dbReference type="STRING" id="862517.HMPREF9225_1234"/>
<comment type="cofactor">
    <cofactor evidence="1 11">
        <name>Zn(2+)</name>
        <dbReference type="ChEBI" id="CHEBI:29105"/>
    </cofactor>
</comment>
<keyword evidence="4 13" id="KW-0645">Protease</keyword>
<dbReference type="EC" id="3.4.24.-" evidence="11"/>
<evidence type="ECO:0000313" key="13">
    <source>
        <dbReference type="EMBL" id="EFM25100.1"/>
    </source>
</evidence>
<evidence type="ECO:0000256" key="2">
    <source>
        <dbReference type="ARBA" id="ARBA00004141"/>
    </source>
</evidence>
<dbReference type="AlphaFoldDB" id="E0NM45"/>
<evidence type="ECO:0000256" key="1">
    <source>
        <dbReference type="ARBA" id="ARBA00001947"/>
    </source>
</evidence>
<name>E0NM45_9FIRM</name>
<proteinExistence type="inferred from homology"/>
<dbReference type="Proteomes" id="UP000003280">
    <property type="component" value="Unassembled WGS sequence"/>
</dbReference>
<evidence type="ECO:0000256" key="3">
    <source>
        <dbReference type="ARBA" id="ARBA00007931"/>
    </source>
</evidence>
<evidence type="ECO:0000256" key="11">
    <source>
        <dbReference type="RuleBase" id="RU362031"/>
    </source>
</evidence>
<evidence type="ECO:0000313" key="14">
    <source>
        <dbReference type="Proteomes" id="UP000003280"/>
    </source>
</evidence>
<dbReference type="Pfam" id="PF02163">
    <property type="entry name" value="Peptidase_M50"/>
    <property type="match status" value="1"/>
</dbReference>
<feature type="transmembrane region" description="Helical" evidence="11">
    <location>
        <begin position="90"/>
        <end position="113"/>
    </location>
</feature>
<accession>E0NM45</accession>
<dbReference type="GO" id="GO:0006508">
    <property type="term" value="P:proteolysis"/>
    <property type="evidence" value="ECO:0007669"/>
    <property type="project" value="UniProtKB-KW"/>
</dbReference>
<dbReference type="HOGENOM" id="CLU_025778_1_3_9"/>
<comment type="subcellular location">
    <subcellularLocation>
        <location evidence="2">Membrane</location>
        <topology evidence="2">Multi-pass membrane protein</topology>
    </subcellularLocation>
</comment>
<dbReference type="GO" id="GO:0016020">
    <property type="term" value="C:membrane"/>
    <property type="evidence" value="ECO:0007669"/>
    <property type="project" value="UniProtKB-SubCell"/>
</dbReference>
<dbReference type="PANTHER" id="PTHR42837:SF2">
    <property type="entry name" value="MEMBRANE METALLOPROTEASE ARASP2, CHLOROPLASTIC-RELATED"/>
    <property type="match status" value="1"/>
</dbReference>
<evidence type="ECO:0000256" key="5">
    <source>
        <dbReference type="ARBA" id="ARBA00022692"/>
    </source>
</evidence>
<gene>
    <name evidence="13" type="primary">rseP</name>
    <name evidence="13" type="ORF">HMPREF9225_1234</name>
</gene>
<evidence type="ECO:0000256" key="4">
    <source>
        <dbReference type="ARBA" id="ARBA00022670"/>
    </source>
</evidence>
<keyword evidence="11" id="KW-0479">Metal-binding</keyword>